<accession>A0A5J6G947</accession>
<keyword evidence="8" id="KW-0902">Two-component regulatory system</keyword>
<dbReference type="GO" id="GO:0016020">
    <property type="term" value="C:membrane"/>
    <property type="evidence" value="ECO:0007669"/>
    <property type="project" value="InterPro"/>
</dbReference>
<keyword evidence="10" id="KW-0472">Membrane</keyword>
<organism evidence="13 14">
    <name type="scientific">Streptomyces kanamyceticus</name>
    <dbReference type="NCBI Taxonomy" id="1967"/>
    <lineage>
        <taxon>Bacteria</taxon>
        <taxon>Bacillati</taxon>
        <taxon>Actinomycetota</taxon>
        <taxon>Actinomycetes</taxon>
        <taxon>Kitasatosporales</taxon>
        <taxon>Streptomycetaceae</taxon>
        <taxon>Streptomyces</taxon>
    </lineage>
</organism>
<proteinExistence type="predicted"/>
<dbReference type="GO" id="GO:0046983">
    <property type="term" value="F:protein dimerization activity"/>
    <property type="evidence" value="ECO:0007669"/>
    <property type="project" value="InterPro"/>
</dbReference>
<feature type="transmembrane region" description="Helical" evidence="10">
    <location>
        <begin position="104"/>
        <end position="121"/>
    </location>
</feature>
<dbReference type="Pfam" id="PF07730">
    <property type="entry name" value="HisKA_3"/>
    <property type="match status" value="1"/>
</dbReference>
<reference evidence="13 14" key="1">
    <citation type="submission" date="2017-09" db="EMBL/GenBank/DDBJ databases">
        <authorList>
            <person name="Lee N."/>
            <person name="Cho B.-K."/>
        </authorList>
    </citation>
    <scope>NUCLEOTIDE SEQUENCE [LARGE SCALE GENOMIC DNA]</scope>
    <source>
        <strain evidence="13 14">ATCC 12853</strain>
    </source>
</reference>
<evidence type="ECO:0000256" key="3">
    <source>
        <dbReference type="ARBA" id="ARBA00022553"/>
    </source>
</evidence>
<keyword evidence="10" id="KW-0812">Transmembrane</keyword>
<evidence type="ECO:0000256" key="4">
    <source>
        <dbReference type="ARBA" id="ARBA00022679"/>
    </source>
</evidence>
<evidence type="ECO:0000256" key="9">
    <source>
        <dbReference type="SAM" id="MobiDB-lite"/>
    </source>
</evidence>
<name>A0A5J6G947_STRKN</name>
<comment type="catalytic activity">
    <reaction evidence="1">
        <text>ATP + protein L-histidine = ADP + protein N-phospho-L-histidine.</text>
        <dbReference type="EC" id="2.7.13.3"/>
    </reaction>
</comment>
<feature type="region of interest" description="Disordered" evidence="9">
    <location>
        <begin position="463"/>
        <end position="490"/>
    </location>
</feature>
<feature type="domain" description="Histidine kinase/HSP90-like ATPase" evidence="11">
    <location>
        <begin position="288"/>
        <end position="376"/>
    </location>
</feature>
<keyword evidence="3" id="KW-0597">Phosphoprotein</keyword>
<sequence>MSEYLHSRTAAADALLFVLLMVAPAVAMAFSHQGAVESVVSVGLIAAGVATSRRAPFVSLMAVTAFAPLYVAIDTIPLGMSPAVAMVVLGWLAGHRMPEARPATIGFAVVALLGLALAAAFGNVWSWPFVTLIELLAILPWWAGHYGRMRAEVFRAGWERADHLEREQRIIAEQVRLRERARIAHDMHDSLGHELSLLALQAGALEMAGDLSERHRAGVAQLRATAITATELLHDVIGLLRDDTDDEPARLEPASESVTELVARAKDSGVPVTLRSDGTLDGLPQMTERAAYRVVQEMLTNAMKHAPGRPVLVHLEGNPDELDVTVSNELPEDGAHSGLPSGGRGLLGLQERVRLAGGKLRIDSSGGVFSATARLPRHAPLLDDAAADDVRSPSGEPDSESANQLLKARNGLRRRLKRMAMVPVVLAVGTGLALIGVRTYTVMTTAISAETFERIEIGESEADLAGQLPESSLDKPSDGRAEQLPAPPGSTCRYYGTSRNVLDATRDLFRLCFDDGALVAKDRLRALPQR</sequence>
<dbReference type="Proteomes" id="UP000325529">
    <property type="component" value="Chromosome"/>
</dbReference>
<evidence type="ECO:0000259" key="12">
    <source>
        <dbReference type="Pfam" id="PF07730"/>
    </source>
</evidence>
<protein>
    <recommendedName>
        <fullName evidence="2">histidine kinase</fullName>
        <ecNumber evidence="2">2.7.13.3</ecNumber>
    </recommendedName>
</protein>
<evidence type="ECO:0000256" key="2">
    <source>
        <dbReference type="ARBA" id="ARBA00012438"/>
    </source>
</evidence>
<evidence type="ECO:0000256" key="1">
    <source>
        <dbReference type="ARBA" id="ARBA00000085"/>
    </source>
</evidence>
<dbReference type="InterPro" id="IPR050482">
    <property type="entry name" value="Sensor_HK_TwoCompSys"/>
</dbReference>
<feature type="transmembrane region" description="Helical" evidence="10">
    <location>
        <begin position="69"/>
        <end position="92"/>
    </location>
</feature>
<evidence type="ECO:0000256" key="5">
    <source>
        <dbReference type="ARBA" id="ARBA00022741"/>
    </source>
</evidence>
<evidence type="ECO:0000313" key="13">
    <source>
        <dbReference type="EMBL" id="QEU91132.1"/>
    </source>
</evidence>
<dbReference type="GO" id="GO:0000155">
    <property type="term" value="F:phosphorelay sensor kinase activity"/>
    <property type="evidence" value="ECO:0007669"/>
    <property type="project" value="InterPro"/>
</dbReference>
<keyword evidence="14" id="KW-1185">Reference proteome</keyword>
<feature type="compositionally biased region" description="Basic and acidic residues" evidence="9">
    <location>
        <begin position="472"/>
        <end position="481"/>
    </location>
</feature>
<evidence type="ECO:0000259" key="11">
    <source>
        <dbReference type="Pfam" id="PF02518"/>
    </source>
</evidence>
<dbReference type="InterPro" id="IPR003594">
    <property type="entry name" value="HATPase_dom"/>
</dbReference>
<keyword evidence="7" id="KW-0067">ATP-binding</keyword>
<keyword evidence="5" id="KW-0547">Nucleotide-binding</keyword>
<evidence type="ECO:0000256" key="7">
    <source>
        <dbReference type="ARBA" id="ARBA00022840"/>
    </source>
</evidence>
<dbReference type="SUPFAM" id="SSF55874">
    <property type="entry name" value="ATPase domain of HSP90 chaperone/DNA topoisomerase II/histidine kinase"/>
    <property type="match status" value="1"/>
</dbReference>
<gene>
    <name evidence="13" type="ORF">CP970_09785</name>
</gene>
<dbReference type="PANTHER" id="PTHR24421:SF10">
    <property type="entry name" value="NITRATE_NITRITE SENSOR PROTEIN NARQ"/>
    <property type="match status" value="1"/>
</dbReference>
<keyword evidence="10" id="KW-1133">Transmembrane helix</keyword>
<dbReference type="CDD" id="cd16917">
    <property type="entry name" value="HATPase_UhpB-NarQ-NarX-like"/>
    <property type="match status" value="1"/>
</dbReference>
<feature type="domain" description="Signal transduction histidine kinase subgroup 3 dimerisation and phosphoacceptor" evidence="12">
    <location>
        <begin position="179"/>
        <end position="243"/>
    </location>
</feature>
<dbReference type="EMBL" id="CP023699">
    <property type="protein sequence ID" value="QEU91132.1"/>
    <property type="molecule type" value="Genomic_DNA"/>
</dbReference>
<evidence type="ECO:0000256" key="10">
    <source>
        <dbReference type="SAM" id="Phobius"/>
    </source>
</evidence>
<dbReference type="PANTHER" id="PTHR24421">
    <property type="entry name" value="NITRATE/NITRITE SENSOR PROTEIN NARX-RELATED"/>
    <property type="match status" value="1"/>
</dbReference>
<feature type="transmembrane region" description="Helical" evidence="10">
    <location>
        <begin position="419"/>
        <end position="437"/>
    </location>
</feature>
<dbReference type="InterPro" id="IPR036890">
    <property type="entry name" value="HATPase_C_sf"/>
</dbReference>
<dbReference type="KEGG" id="ska:CP970_09785"/>
<keyword evidence="6 13" id="KW-0418">Kinase</keyword>
<dbReference type="Gene3D" id="3.30.565.10">
    <property type="entry name" value="Histidine kinase-like ATPase, C-terminal domain"/>
    <property type="match status" value="1"/>
</dbReference>
<keyword evidence="4" id="KW-0808">Transferase</keyword>
<dbReference type="InterPro" id="IPR011712">
    <property type="entry name" value="Sig_transdc_His_kin_sub3_dim/P"/>
</dbReference>
<dbReference type="GO" id="GO:0005524">
    <property type="term" value="F:ATP binding"/>
    <property type="evidence" value="ECO:0007669"/>
    <property type="project" value="UniProtKB-KW"/>
</dbReference>
<evidence type="ECO:0000313" key="14">
    <source>
        <dbReference type="Proteomes" id="UP000325529"/>
    </source>
</evidence>
<evidence type="ECO:0000256" key="8">
    <source>
        <dbReference type="ARBA" id="ARBA00023012"/>
    </source>
</evidence>
<dbReference type="EC" id="2.7.13.3" evidence="2"/>
<evidence type="ECO:0000256" key="6">
    <source>
        <dbReference type="ARBA" id="ARBA00022777"/>
    </source>
</evidence>
<dbReference type="Gene3D" id="1.20.5.1930">
    <property type="match status" value="1"/>
</dbReference>
<dbReference type="Pfam" id="PF02518">
    <property type="entry name" value="HATPase_c"/>
    <property type="match status" value="1"/>
</dbReference>
<dbReference type="AlphaFoldDB" id="A0A5J6G947"/>